<gene>
    <name evidence="1" type="ORF">FJY75_03255</name>
</gene>
<name>A0A937X9A3_UNCEI</name>
<dbReference type="InterPro" id="IPR007553">
    <property type="entry name" value="2-thiour_desulf"/>
</dbReference>
<dbReference type="Proteomes" id="UP000748308">
    <property type="component" value="Unassembled WGS sequence"/>
</dbReference>
<dbReference type="EMBL" id="VGIY01000047">
    <property type="protein sequence ID" value="MBM3316849.1"/>
    <property type="molecule type" value="Genomic_DNA"/>
</dbReference>
<dbReference type="PANTHER" id="PTHR30087:SF1">
    <property type="entry name" value="HYPOTHETICAL CYTOSOLIC PROTEIN"/>
    <property type="match status" value="1"/>
</dbReference>
<dbReference type="PANTHER" id="PTHR30087">
    <property type="entry name" value="INNER MEMBRANE PROTEIN"/>
    <property type="match status" value="1"/>
</dbReference>
<accession>A0A937X9A3</accession>
<evidence type="ECO:0000313" key="2">
    <source>
        <dbReference type="Proteomes" id="UP000748308"/>
    </source>
</evidence>
<protein>
    <submittedName>
        <fullName evidence="1">DUF523 domain-containing protein</fullName>
    </submittedName>
</protein>
<proteinExistence type="predicted"/>
<comment type="caution">
    <text evidence="1">The sequence shown here is derived from an EMBL/GenBank/DDBJ whole genome shotgun (WGS) entry which is preliminary data.</text>
</comment>
<dbReference type="AlphaFoldDB" id="A0A937X9A3"/>
<dbReference type="Pfam" id="PF04463">
    <property type="entry name" value="2-thiour_desulf"/>
    <property type="match status" value="1"/>
</dbReference>
<evidence type="ECO:0000313" key="1">
    <source>
        <dbReference type="EMBL" id="MBM3316849.1"/>
    </source>
</evidence>
<reference evidence="1" key="1">
    <citation type="submission" date="2019-03" db="EMBL/GenBank/DDBJ databases">
        <title>Lake Tanganyika Metagenome-Assembled Genomes (MAGs).</title>
        <authorList>
            <person name="Tran P."/>
        </authorList>
    </citation>
    <scope>NUCLEOTIDE SEQUENCE</scope>
    <source>
        <strain evidence="1">M_DeepCast_400m_m2_100</strain>
    </source>
</reference>
<organism evidence="1 2">
    <name type="scientific">Eiseniibacteriota bacterium</name>
    <dbReference type="NCBI Taxonomy" id="2212470"/>
    <lineage>
        <taxon>Bacteria</taxon>
        <taxon>Candidatus Eiseniibacteriota</taxon>
    </lineage>
</organism>
<sequence>MQAISACLLGVSCRYDGRSLSPEQCLSATGSSRWVPICPEQLGGLPTPRPAAEIRGGAGRDVLAGRARVIDVRGRDVTEDFLRGAHEALRLCRRLGIRAALLKSRSPSCGVGWIRRGDELVPGDGVTAALLREHGIEVLGHPD</sequence>